<dbReference type="EMBL" id="OBMM01000002">
    <property type="protein sequence ID" value="SOC15611.1"/>
    <property type="molecule type" value="Genomic_DNA"/>
</dbReference>
<gene>
    <name evidence="1" type="ORF">SAMN05428964_102139</name>
</gene>
<dbReference type="Gene3D" id="1.25.40.10">
    <property type="entry name" value="Tetratricopeptide repeat domain"/>
    <property type="match status" value="1"/>
</dbReference>
<reference evidence="1 2" key="1">
    <citation type="submission" date="2017-08" db="EMBL/GenBank/DDBJ databases">
        <authorList>
            <person name="de Groot N.N."/>
        </authorList>
    </citation>
    <scope>NUCLEOTIDE SEQUENCE [LARGE SCALE GENOMIC DNA]</scope>
    <source>
        <strain evidence="1 2">USBA 78</strain>
    </source>
</reference>
<proteinExistence type="predicted"/>
<accession>A0A285T3A6</accession>
<dbReference type="InterPro" id="IPR011990">
    <property type="entry name" value="TPR-like_helical_dom_sf"/>
</dbReference>
<dbReference type="PROSITE" id="PS51257">
    <property type="entry name" value="PROKAR_LIPOPROTEIN"/>
    <property type="match status" value="1"/>
</dbReference>
<dbReference type="SUPFAM" id="SSF48452">
    <property type="entry name" value="TPR-like"/>
    <property type="match status" value="1"/>
</dbReference>
<dbReference type="AlphaFoldDB" id="A0A285T3A6"/>
<dbReference type="Pfam" id="PF14559">
    <property type="entry name" value="TPR_19"/>
    <property type="match status" value="1"/>
</dbReference>
<evidence type="ECO:0000313" key="1">
    <source>
        <dbReference type="EMBL" id="SOC15611.1"/>
    </source>
</evidence>
<evidence type="ECO:0000313" key="2">
    <source>
        <dbReference type="Proteomes" id="UP000219068"/>
    </source>
</evidence>
<sequence length="269" mass="28887">MLCHHMKQHQGMTALLIRTHYLIVGFALLTLAACGDTSPKWEPQDMFASSAEKPVDERYRAMIDFKALSRDEAGIEYAAGPSATVLGAVEESVALCQEKGGKGCKAVRVGLTWVDGLDSDGIKSVMETYRNTMLAEATQASNAGNAGAANWLAFHYAVRGENLGEAERLIKRALQVAPDDPGALDTYGLVLYKQGKYQEAEEIFIAVNKAMPTAEHLAHFADNALAMGKTEMARAAYQRALGAQPSAVLSQEIQKRLLALDLGGGAATQ</sequence>
<dbReference type="Proteomes" id="UP000219068">
    <property type="component" value="Unassembled WGS sequence"/>
</dbReference>
<name>A0A285T3A6_9PROT</name>
<protein>
    <submittedName>
        <fullName evidence="1">Tetratricopeptide repeat-containing protein</fullName>
    </submittedName>
</protein>
<organism evidence="1 2">
    <name type="scientific">Thalassospira xiamenensis</name>
    <dbReference type="NCBI Taxonomy" id="220697"/>
    <lineage>
        <taxon>Bacteria</taxon>
        <taxon>Pseudomonadati</taxon>
        <taxon>Pseudomonadota</taxon>
        <taxon>Alphaproteobacteria</taxon>
        <taxon>Rhodospirillales</taxon>
        <taxon>Thalassospiraceae</taxon>
        <taxon>Thalassospira</taxon>
    </lineage>
</organism>